<evidence type="ECO:0000313" key="4">
    <source>
        <dbReference type="Proteomes" id="UP000215914"/>
    </source>
</evidence>
<dbReference type="PANTHER" id="PTHR47987">
    <property type="entry name" value="OS08G0249100 PROTEIN"/>
    <property type="match status" value="1"/>
</dbReference>
<protein>
    <recommendedName>
        <fullName evidence="2">Protein kinase domain-containing protein</fullName>
    </recommendedName>
</protein>
<keyword evidence="1" id="KW-1133">Transmembrane helix</keyword>
<dbReference type="PROSITE" id="PS00108">
    <property type="entry name" value="PROTEIN_KINASE_ST"/>
    <property type="match status" value="1"/>
</dbReference>
<organism evidence="3 4">
    <name type="scientific">Helianthus annuus</name>
    <name type="common">Common sunflower</name>
    <dbReference type="NCBI Taxonomy" id="4232"/>
    <lineage>
        <taxon>Eukaryota</taxon>
        <taxon>Viridiplantae</taxon>
        <taxon>Streptophyta</taxon>
        <taxon>Embryophyta</taxon>
        <taxon>Tracheophyta</taxon>
        <taxon>Spermatophyta</taxon>
        <taxon>Magnoliopsida</taxon>
        <taxon>eudicotyledons</taxon>
        <taxon>Gunneridae</taxon>
        <taxon>Pentapetalae</taxon>
        <taxon>asterids</taxon>
        <taxon>campanulids</taxon>
        <taxon>Asterales</taxon>
        <taxon>Asteraceae</taxon>
        <taxon>Asteroideae</taxon>
        <taxon>Heliantheae alliance</taxon>
        <taxon>Heliantheae</taxon>
        <taxon>Helianthus</taxon>
    </lineage>
</organism>
<dbReference type="InterPro" id="IPR000719">
    <property type="entry name" value="Prot_kinase_dom"/>
</dbReference>
<evidence type="ECO:0000256" key="1">
    <source>
        <dbReference type="SAM" id="Phobius"/>
    </source>
</evidence>
<dbReference type="Gene3D" id="1.10.510.10">
    <property type="entry name" value="Transferase(Phosphotransferase) domain 1"/>
    <property type="match status" value="1"/>
</dbReference>
<name>A0A251VCC2_HELAN</name>
<dbReference type="InterPro" id="IPR046958">
    <property type="entry name" value="RBK1/2/STUNTED"/>
</dbReference>
<dbReference type="EMBL" id="CM007892">
    <property type="protein sequence ID" value="OTG32582.1"/>
    <property type="molecule type" value="Genomic_DNA"/>
</dbReference>
<dbReference type="SUPFAM" id="SSF56112">
    <property type="entry name" value="Protein kinase-like (PK-like)"/>
    <property type="match status" value="1"/>
</dbReference>
<dbReference type="AlphaFoldDB" id="A0A251VCC2"/>
<proteinExistence type="predicted"/>
<dbReference type="PROSITE" id="PS50011">
    <property type="entry name" value="PROTEIN_KINASE_DOM"/>
    <property type="match status" value="1"/>
</dbReference>
<sequence>MGTRDIKITKSNVTERTSWITGLEYLHHGCRPTIIHRDVKSANILLSENLDAKMADFGLSKGLLDDQTTHILTDVIGTSGYLDPEYPRSHNLNEKSDVYNFGILLLELITGHLTFFFKLQFCLVLPGLSFSFSLKENI</sequence>
<dbReference type="InParanoid" id="A0A251VCC2"/>
<reference evidence="4" key="1">
    <citation type="journal article" date="2017" name="Nature">
        <title>The sunflower genome provides insights into oil metabolism, flowering and Asterid evolution.</title>
        <authorList>
            <person name="Badouin H."/>
            <person name="Gouzy J."/>
            <person name="Grassa C.J."/>
            <person name="Murat F."/>
            <person name="Staton S.E."/>
            <person name="Cottret L."/>
            <person name="Lelandais-Briere C."/>
            <person name="Owens G.L."/>
            <person name="Carrere S."/>
            <person name="Mayjonade B."/>
            <person name="Legrand L."/>
            <person name="Gill N."/>
            <person name="Kane N.C."/>
            <person name="Bowers J.E."/>
            <person name="Hubner S."/>
            <person name="Bellec A."/>
            <person name="Berard A."/>
            <person name="Berges H."/>
            <person name="Blanchet N."/>
            <person name="Boniface M.C."/>
            <person name="Brunel D."/>
            <person name="Catrice O."/>
            <person name="Chaidir N."/>
            <person name="Claudel C."/>
            <person name="Donnadieu C."/>
            <person name="Faraut T."/>
            <person name="Fievet G."/>
            <person name="Helmstetter N."/>
            <person name="King M."/>
            <person name="Knapp S.J."/>
            <person name="Lai Z."/>
            <person name="Le Paslier M.C."/>
            <person name="Lippi Y."/>
            <person name="Lorenzon L."/>
            <person name="Mandel J.R."/>
            <person name="Marage G."/>
            <person name="Marchand G."/>
            <person name="Marquand E."/>
            <person name="Bret-Mestries E."/>
            <person name="Morien E."/>
            <person name="Nambeesan S."/>
            <person name="Nguyen T."/>
            <person name="Pegot-Espagnet P."/>
            <person name="Pouilly N."/>
            <person name="Raftis F."/>
            <person name="Sallet E."/>
            <person name="Schiex T."/>
            <person name="Thomas J."/>
            <person name="Vandecasteele C."/>
            <person name="Vares D."/>
            <person name="Vear F."/>
            <person name="Vautrin S."/>
            <person name="Crespi M."/>
            <person name="Mangin B."/>
            <person name="Burke J.M."/>
            <person name="Salse J."/>
            <person name="Munos S."/>
            <person name="Vincourt P."/>
            <person name="Rieseberg L.H."/>
            <person name="Langlade N.B."/>
        </authorList>
    </citation>
    <scope>NUCLEOTIDE SEQUENCE [LARGE SCALE GENOMIC DNA]</scope>
    <source>
        <strain evidence="4">cv. SF193</strain>
    </source>
</reference>
<dbReference type="Pfam" id="PF00069">
    <property type="entry name" value="Pkinase"/>
    <property type="match status" value="1"/>
</dbReference>
<dbReference type="PANTHER" id="PTHR47987:SF36">
    <property type="entry name" value="PROTEIN KINASE DOMAIN-CONTAINING PROTEIN"/>
    <property type="match status" value="1"/>
</dbReference>
<evidence type="ECO:0000259" key="2">
    <source>
        <dbReference type="PROSITE" id="PS50011"/>
    </source>
</evidence>
<dbReference type="GO" id="GO:0005524">
    <property type="term" value="F:ATP binding"/>
    <property type="evidence" value="ECO:0007669"/>
    <property type="project" value="InterPro"/>
</dbReference>
<feature type="domain" description="Protein kinase" evidence="2">
    <location>
        <begin position="1"/>
        <end position="138"/>
    </location>
</feature>
<evidence type="ECO:0000313" key="3">
    <source>
        <dbReference type="EMBL" id="OTG32582.1"/>
    </source>
</evidence>
<keyword evidence="1" id="KW-0812">Transmembrane</keyword>
<dbReference type="InterPro" id="IPR011009">
    <property type="entry name" value="Kinase-like_dom_sf"/>
</dbReference>
<dbReference type="Proteomes" id="UP000215914">
    <property type="component" value="Chromosome 3"/>
</dbReference>
<dbReference type="InterPro" id="IPR008271">
    <property type="entry name" value="Ser/Thr_kinase_AS"/>
</dbReference>
<keyword evidence="1" id="KW-0472">Membrane</keyword>
<accession>A0A251VCC2</accession>
<dbReference type="OMA" id="GHEANKD"/>
<dbReference type="GO" id="GO:0004672">
    <property type="term" value="F:protein kinase activity"/>
    <property type="evidence" value="ECO:0000318"/>
    <property type="project" value="GO_Central"/>
</dbReference>
<feature type="transmembrane region" description="Helical" evidence="1">
    <location>
        <begin position="98"/>
        <end position="117"/>
    </location>
</feature>
<keyword evidence="4" id="KW-1185">Reference proteome</keyword>
<gene>
    <name evidence="3" type="ORF">HannXRQ_Chr03g0088241</name>
</gene>